<keyword evidence="6 9" id="KW-0249">Electron transport</keyword>
<evidence type="ECO:0000256" key="1">
    <source>
        <dbReference type="ARBA" id="ARBA00007874"/>
    </source>
</evidence>
<evidence type="ECO:0000256" key="8">
    <source>
        <dbReference type="ARBA" id="ARBA00023014"/>
    </source>
</evidence>
<keyword evidence="9 11" id="KW-0934">Plastid</keyword>
<evidence type="ECO:0000256" key="6">
    <source>
        <dbReference type="ARBA" id="ARBA00022982"/>
    </source>
</evidence>
<comment type="cofactor">
    <cofactor evidence="9">
        <name>[2Fe-2S] cluster</name>
        <dbReference type="ChEBI" id="CHEBI:190135"/>
    </cofactor>
    <text evidence="9">Binds 1 [2Fe-2S] cluster.</text>
</comment>
<dbReference type="SUPFAM" id="SSF54292">
    <property type="entry name" value="2Fe-2S ferredoxin-like"/>
    <property type="match status" value="1"/>
</dbReference>
<keyword evidence="9" id="KW-0150">Chloroplast</keyword>
<evidence type="ECO:0000256" key="9">
    <source>
        <dbReference type="RuleBase" id="RU364001"/>
    </source>
</evidence>
<keyword evidence="8 9" id="KW-0411">Iron-sulfur</keyword>
<dbReference type="Gene3D" id="3.10.20.30">
    <property type="match status" value="1"/>
</dbReference>
<reference evidence="11" key="2">
    <citation type="submission" date="2019-04" db="EMBL/GenBank/DDBJ databases">
        <authorList>
            <person name="Pasella M."/>
        </authorList>
    </citation>
    <scope>NUCLEOTIDE SEQUENCE</scope>
    <source>
        <strain evidence="11">PD2953_5</strain>
    </source>
</reference>
<evidence type="ECO:0000313" key="11">
    <source>
        <dbReference type="EMBL" id="QCI08042.1"/>
    </source>
</evidence>
<dbReference type="GO" id="GO:0022900">
    <property type="term" value="P:electron transport chain"/>
    <property type="evidence" value="ECO:0007669"/>
    <property type="project" value="InterPro"/>
</dbReference>
<accession>A0A4D6WXX0</accession>
<comment type="similarity">
    <text evidence="1 9">Belongs to the 2Fe2S plant-type ferredoxin family.</text>
</comment>
<evidence type="ECO:0000256" key="7">
    <source>
        <dbReference type="ARBA" id="ARBA00023004"/>
    </source>
</evidence>
<dbReference type="GO" id="GO:0009507">
    <property type="term" value="C:chloroplast"/>
    <property type="evidence" value="ECO:0007669"/>
    <property type="project" value="UniProtKB-SubCell"/>
</dbReference>
<feature type="domain" description="2Fe-2S ferredoxin-type" evidence="10">
    <location>
        <begin position="4"/>
        <end position="95"/>
    </location>
</feature>
<dbReference type="PROSITE" id="PS51085">
    <property type="entry name" value="2FE2S_FER_2"/>
    <property type="match status" value="1"/>
</dbReference>
<evidence type="ECO:0000256" key="3">
    <source>
        <dbReference type="ARBA" id="ARBA00022448"/>
    </source>
</evidence>
<dbReference type="PANTHER" id="PTHR43112">
    <property type="entry name" value="FERREDOXIN"/>
    <property type="match status" value="1"/>
</dbReference>
<gene>
    <name evidence="11" type="primary">petF</name>
</gene>
<dbReference type="PROSITE" id="PS00197">
    <property type="entry name" value="2FE2S_FER_1"/>
    <property type="match status" value="1"/>
</dbReference>
<organism evidence="11">
    <name type="scientific">Plumaria plumosa</name>
    <dbReference type="NCBI Taxonomy" id="189642"/>
    <lineage>
        <taxon>Eukaryota</taxon>
        <taxon>Rhodophyta</taxon>
        <taxon>Florideophyceae</taxon>
        <taxon>Rhodymeniophycidae</taxon>
        <taxon>Ceramiales</taxon>
        <taxon>Wrangeliaceae</taxon>
        <taxon>Plumaria</taxon>
    </lineage>
</organism>
<keyword evidence="4 9" id="KW-0001">2Fe-2S</keyword>
<evidence type="ECO:0000256" key="4">
    <source>
        <dbReference type="ARBA" id="ARBA00022714"/>
    </source>
</evidence>
<dbReference type="Pfam" id="PF00111">
    <property type="entry name" value="Fer2"/>
    <property type="match status" value="1"/>
</dbReference>
<evidence type="ECO:0000256" key="2">
    <source>
        <dbReference type="ARBA" id="ARBA00013529"/>
    </source>
</evidence>
<dbReference type="AlphaFoldDB" id="A0A4D6WXX0"/>
<keyword evidence="5 9" id="KW-0479">Metal-binding</keyword>
<dbReference type="InterPro" id="IPR006058">
    <property type="entry name" value="2Fe2S_fd_BS"/>
</dbReference>
<dbReference type="InterPro" id="IPR036010">
    <property type="entry name" value="2Fe-2S_ferredoxin-like_sf"/>
</dbReference>
<proteinExistence type="inferred from homology"/>
<evidence type="ECO:0000259" key="10">
    <source>
        <dbReference type="PROSITE" id="PS51085"/>
    </source>
</evidence>
<comment type="subcellular location">
    <subcellularLocation>
        <location evidence="9">Plastid</location>
        <location evidence="9">Chloroplast</location>
    </subcellularLocation>
</comment>
<protein>
    <recommendedName>
        <fullName evidence="2 9">Ferredoxin</fullName>
    </recommendedName>
</protein>
<comment type="function">
    <text evidence="9">Ferredoxins are iron-sulfur proteins that transfer electrons in a wide variety of metabolic reactions.</text>
</comment>
<dbReference type="CDD" id="cd00207">
    <property type="entry name" value="fer2"/>
    <property type="match status" value="1"/>
</dbReference>
<dbReference type="InterPro" id="IPR001041">
    <property type="entry name" value="2Fe-2S_ferredoxin-type"/>
</dbReference>
<dbReference type="PANTHER" id="PTHR43112:SF3">
    <property type="entry name" value="FERREDOXIN-2, CHLOROPLASTIC"/>
    <property type="match status" value="1"/>
</dbReference>
<sequence length="98" mass="10887">MPEYKVTFELPDNITQDIMCNDDVYVLDKAEELGLDLPYSCRAGACSTCAGLLIAGEIDQADQSFLDDEQLADNYILTCVTYPKSDCTIATNKEDDLY</sequence>
<dbReference type="GO" id="GO:0046872">
    <property type="term" value="F:metal ion binding"/>
    <property type="evidence" value="ECO:0007669"/>
    <property type="project" value="UniProtKB-KW"/>
</dbReference>
<dbReference type="NCBIfam" id="TIGR02008">
    <property type="entry name" value="fdx_plant"/>
    <property type="match status" value="1"/>
</dbReference>
<dbReference type="EMBL" id="MK814707">
    <property type="protein sequence ID" value="QCI08042.1"/>
    <property type="molecule type" value="Genomic_DNA"/>
</dbReference>
<keyword evidence="3 9" id="KW-0813">Transport</keyword>
<dbReference type="GO" id="GO:0051537">
    <property type="term" value="F:2 iron, 2 sulfur cluster binding"/>
    <property type="evidence" value="ECO:0007669"/>
    <property type="project" value="UniProtKB-KW"/>
</dbReference>
<dbReference type="InterPro" id="IPR012675">
    <property type="entry name" value="Beta-grasp_dom_sf"/>
</dbReference>
<reference evidence="11" key="1">
    <citation type="journal article" date="2019" name="Mol. Phylogenet. Evol.">
        <title>Morphological evolution and classification of the red algal order Ceramiales inferred using plastid phylogenomics.</title>
        <authorList>
            <person name="Diaz-Tapia P."/>
            <person name="Pasella M.M."/>
            <person name="Verbruggen H."/>
            <person name="Maggs C.A."/>
        </authorList>
    </citation>
    <scope>NUCLEOTIDE SEQUENCE</scope>
    <source>
        <strain evidence="11">PD2953_5</strain>
    </source>
</reference>
<keyword evidence="7 9" id="KW-0408">Iron</keyword>
<dbReference type="InterPro" id="IPR010241">
    <property type="entry name" value="Fd_pln"/>
</dbReference>
<dbReference type="FunFam" id="3.10.20.30:FF:000014">
    <property type="entry name" value="Ferredoxin"/>
    <property type="match status" value="1"/>
</dbReference>
<geneLocation type="plastid" evidence="11"/>
<evidence type="ECO:0000256" key="5">
    <source>
        <dbReference type="ARBA" id="ARBA00022723"/>
    </source>
</evidence>
<name>A0A4D6WXX0_9FLOR</name>
<dbReference type="GO" id="GO:0009055">
    <property type="term" value="F:electron transfer activity"/>
    <property type="evidence" value="ECO:0007669"/>
    <property type="project" value="InterPro"/>
</dbReference>